<protein>
    <submittedName>
        <fullName evidence="2">Uncharacterized protein</fullName>
    </submittedName>
</protein>
<name>A0A7L6AWX3_9GAMM</name>
<evidence type="ECO:0000313" key="2">
    <source>
        <dbReference type="EMBL" id="QLQ33523.1"/>
    </source>
</evidence>
<dbReference type="Proteomes" id="UP000510621">
    <property type="component" value="Chromosome"/>
</dbReference>
<evidence type="ECO:0000313" key="3">
    <source>
        <dbReference type="Proteomes" id="UP000510621"/>
    </source>
</evidence>
<proteinExistence type="predicted"/>
<feature type="compositionally biased region" description="Basic and acidic residues" evidence="1">
    <location>
        <begin position="1"/>
        <end position="10"/>
    </location>
</feature>
<dbReference type="EMBL" id="CP059265">
    <property type="protein sequence ID" value="QLQ33523.1"/>
    <property type="molecule type" value="Genomic_DNA"/>
</dbReference>
<organism evidence="2 3">
    <name type="scientific">Candidatus Thiothrix singaporensis</name>
    <dbReference type="NCBI Taxonomy" id="2799669"/>
    <lineage>
        <taxon>Bacteria</taxon>
        <taxon>Pseudomonadati</taxon>
        <taxon>Pseudomonadota</taxon>
        <taxon>Gammaproteobacteria</taxon>
        <taxon>Thiotrichales</taxon>
        <taxon>Thiotrichaceae</taxon>
        <taxon>Thiothrix</taxon>
    </lineage>
</organism>
<reference evidence="2" key="1">
    <citation type="submission" date="2020-06" db="EMBL/GenBank/DDBJ databases">
        <title>Analysis procedures for assessing recovery of high quality, complete, closed genomes from Nanopore long read metagenome sequencing.</title>
        <authorList>
            <person name="Bessarab I."/>
            <person name="Arumugam K."/>
            <person name="Haryono M."/>
            <person name="Liu X."/>
            <person name="Roy S."/>
            <person name="Zuniga-Montanez R.E."/>
            <person name="Qiu G."/>
            <person name="Drautz-Moses D.I."/>
            <person name="Law Y.Y."/>
            <person name="Wuertz S."/>
            <person name="Lauro F.M."/>
            <person name="Huson D.H."/>
            <person name="Williams R.B."/>
        </authorList>
    </citation>
    <scope>NUCLEOTIDE SEQUENCE [LARGE SCALE GENOMIC DNA]</scope>
    <source>
        <strain evidence="2">SSD2</strain>
    </source>
</reference>
<dbReference type="KEGG" id="this:HZT40_20150"/>
<dbReference type="AlphaFoldDB" id="A0A7L6AWX3"/>
<accession>A0A7L6AWX3</accession>
<keyword evidence="3" id="KW-1185">Reference proteome</keyword>
<feature type="region of interest" description="Disordered" evidence="1">
    <location>
        <begin position="1"/>
        <end position="37"/>
    </location>
</feature>
<gene>
    <name evidence="2" type="ORF">HZT40_20150</name>
</gene>
<sequence>MAFEHERAQSKAEFNSPFRETGKLPLGTDPADRPAGFRNLEGGGFSVALKNGDSKGIDLTLTSDLLHLVCKLLDDAAQKSGWDIPALLQGVGDAAAPVTAYQLN</sequence>
<evidence type="ECO:0000256" key="1">
    <source>
        <dbReference type="SAM" id="MobiDB-lite"/>
    </source>
</evidence>